<organism evidence="1 2">
    <name type="scientific">Nonomuraea rosea</name>
    <dbReference type="NCBI Taxonomy" id="638574"/>
    <lineage>
        <taxon>Bacteria</taxon>
        <taxon>Bacillati</taxon>
        <taxon>Actinomycetota</taxon>
        <taxon>Actinomycetes</taxon>
        <taxon>Streptosporangiales</taxon>
        <taxon>Streptosporangiaceae</taxon>
        <taxon>Nonomuraea</taxon>
    </lineage>
</organism>
<evidence type="ECO:0000313" key="1">
    <source>
        <dbReference type="EMBL" id="GAA3559649.1"/>
    </source>
</evidence>
<sequence length="54" mass="6124">MVRRSQVEKIKTAVRELDTALKTGNRTQQERCYAVLEAVQRNSSNAEINAAIDF</sequence>
<proteinExistence type="predicted"/>
<keyword evidence="2" id="KW-1185">Reference proteome</keyword>
<reference evidence="2" key="1">
    <citation type="journal article" date="2019" name="Int. J. Syst. Evol. Microbiol.">
        <title>The Global Catalogue of Microorganisms (GCM) 10K type strain sequencing project: providing services to taxonomists for standard genome sequencing and annotation.</title>
        <authorList>
            <consortium name="The Broad Institute Genomics Platform"/>
            <consortium name="The Broad Institute Genome Sequencing Center for Infectious Disease"/>
            <person name="Wu L."/>
            <person name="Ma J."/>
        </authorList>
    </citation>
    <scope>NUCLEOTIDE SEQUENCE [LARGE SCALE GENOMIC DNA]</scope>
    <source>
        <strain evidence="2">JCM 17326</strain>
    </source>
</reference>
<dbReference type="EMBL" id="BAABDQ010000009">
    <property type="protein sequence ID" value="GAA3559649.1"/>
    <property type="molecule type" value="Genomic_DNA"/>
</dbReference>
<comment type="caution">
    <text evidence="1">The sequence shown here is derived from an EMBL/GenBank/DDBJ whole genome shotgun (WGS) entry which is preliminary data.</text>
</comment>
<protein>
    <submittedName>
        <fullName evidence="1">Uncharacterized protein</fullName>
    </submittedName>
</protein>
<evidence type="ECO:0000313" key="2">
    <source>
        <dbReference type="Proteomes" id="UP001500630"/>
    </source>
</evidence>
<name>A0ABP6X2A3_9ACTN</name>
<gene>
    <name evidence="1" type="ORF">GCM10022419_045310</name>
</gene>
<accession>A0ABP6X2A3</accession>
<dbReference type="Proteomes" id="UP001500630">
    <property type="component" value="Unassembled WGS sequence"/>
</dbReference>